<gene>
    <name evidence="1" type="ORF">CMMCAS07_16940</name>
</gene>
<comment type="caution">
    <text evidence="1">The sequence shown here is derived from an EMBL/GenBank/DDBJ whole genome shotgun (WGS) entry which is preliminary data.</text>
</comment>
<dbReference type="AlphaFoldDB" id="A0A251XEX1"/>
<dbReference type="Proteomes" id="UP000195062">
    <property type="component" value="Unassembled WGS sequence"/>
</dbReference>
<proteinExistence type="predicted"/>
<accession>A0A251XEX1</accession>
<sequence>MAESPWGWSLPITSPVTRADFTWPRSGRRPISLIWYRMRRCTGLRPSRASGRARE</sequence>
<organism evidence="1 2">
    <name type="scientific">Clavibacter michiganensis subsp. michiganensis</name>
    <dbReference type="NCBI Taxonomy" id="33013"/>
    <lineage>
        <taxon>Bacteria</taxon>
        <taxon>Bacillati</taxon>
        <taxon>Actinomycetota</taxon>
        <taxon>Actinomycetes</taxon>
        <taxon>Micrococcales</taxon>
        <taxon>Microbacteriaceae</taxon>
        <taxon>Clavibacter</taxon>
    </lineage>
</organism>
<evidence type="ECO:0000313" key="1">
    <source>
        <dbReference type="EMBL" id="OUE00776.1"/>
    </source>
</evidence>
<keyword evidence="2" id="KW-1185">Reference proteome</keyword>
<name>A0A251XEX1_CLAMM</name>
<evidence type="ECO:0000313" key="2">
    <source>
        <dbReference type="Proteomes" id="UP000195062"/>
    </source>
</evidence>
<protein>
    <submittedName>
        <fullName evidence="1">Uncharacterized protein</fullName>
    </submittedName>
</protein>
<dbReference type="EMBL" id="MDHH01000005">
    <property type="protein sequence ID" value="OUE00776.1"/>
    <property type="molecule type" value="Genomic_DNA"/>
</dbReference>
<reference evidence="1 2" key="1">
    <citation type="submission" date="2016-08" db="EMBL/GenBank/DDBJ databases">
        <title>Genome sequence of Clavibacter michiganensis subsp. michiganensis strain CASJ007.</title>
        <authorList>
            <person name="Thapa S.P."/>
            <person name="Coaker G."/>
        </authorList>
    </citation>
    <scope>NUCLEOTIDE SEQUENCE [LARGE SCALE GENOMIC DNA]</scope>
    <source>
        <strain evidence="1">CASJ007</strain>
    </source>
</reference>